<comment type="caution">
    <text evidence="1">The sequence shown here is derived from an EMBL/GenBank/DDBJ whole genome shotgun (WGS) entry which is preliminary data.</text>
</comment>
<dbReference type="EMBL" id="JAUIZM010000001">
    <property type="protein sequence ID" value="KAK1402896.1"/>
    <property type="molecule type" value="Genomic_DNA"/>
</dbReference>
<sequence length="434" mass="49701">MLKISSLFSALGKTKLLVLFPKTFQVLSSVPNFFRYKPSPFVNQNELYLVGNATQQPRWPIQMVIQIVHNRRRSTAVLMPFFQAWTRLQDYVTSTKLHLRFNFGSNGGRNEEEDRISALPDELIHRILSFGVDLNVVVQTSVLSKRWVNLWSTFQFLNFKARPLGHGNDGMYHNDAIYCNFITKFLLNRNRHSGACFVDIDFAPFDQCVKGMILSILSQAVSHSVQELRISNSKNDSYLSFPALRTLSLDHCKVTLTKWSLPCLTTLHLINVFPYREDFSFKELLCLKNLCIGECTGAYFAADPEGGFPCLKVVVFNIDVGMYTYEDYNLEDDNQVNEIILNISSLFREFGETKVLILYRGTIQIMCHQDHQYQYTTTQPALQIMSLTTFSVIHLVRRSSRRLHKVCGAELQQLVAVVEYNVATELSLLCVSAI</sequence>
<gene>
    <name evidence="1" type="ORF">POM88_002501</name>
</gene>
<dbReference type="PANTHER" id="PTHR32212">
    <property type="entry name" value="CYCLIN-LIKE F-BOX"/>
    <property type="match status" value="1"/>
</dbReference>
<evidence type="ECO:0000313" key="2">
    <source>
        <dbReference type="Proteomes" id="UP001237642"/>
    </source>
</evidence>
<dbReference type="InterPro" id="IPR036047">
    <property type="entry name" value="F-box-like_dom_sf"/>
</dbReference>
<organism evidence="1 2">
    <name type="scientific">Heracleum sosnowskyi</name>
    <dbReference type="NCBI Taxonomy" id="360622"/>
    <lineage>
        <taxon>Eukaryota</taxon>
        <taxon>Viridiplantae</taxon>
        <taxon>Streptophyta</taxon>
        <taxon>Embryophyta</taxon>
        <taxon>Tracheophyta</taxon>
        <taxon>Spermatophyta</taxon>
        <taxon>Magnoliopsida</taxon>
        <taxon>eudicotyledons</taxon>
        <taxon>Gunneridae</taxon>
        <taxon>Pentapetalae</taxon>
        <taxon>asterids</taxon>
        <taxon>campanulids</taxon>
        <taxon>Apiales</taxon>
        <taxon>Apiaceae</taxon>
        <taxon>Apioideae</taxon>
        <taxon>apioid superclade</taxon>
        <taxon>Tordylieae</taxon>
        <taxon>Tordyliinae</taxon>
        <taxon>Heracleum</taxon>
    </lineage>
</organism>
<proteinExistence type="predicted"/>
<dbReference type="PANTHER" id="PTHR32212:SF461">
    <property type="entry name" value="F-BOX DOMAIN-CONTAINING PROTEIN"/>
    <property type="match status" value="1"/>
</dbReference>
<keyword evidence="2" id="KW-1185">Reference proteome</keyword>
<dbReference type="InterPro" id="IPR053781">
    <property type="entry name" value="F-box_AtFBL13-like"/>
</dbReference>
<dbReference type="CDD" id="cd22160">
    <property type="entry name" value="F-box_AtFBL13-like"/>
    <property type="match status" value="1"/>
</dbReference>
<evidence type="ECO:0000313" key="1">
    <source>
        <dbReference type="EMBL" id="KAK1402896.1"/>
    </source>
</evidence>
<dbReference type="SUPFAM" id="SSF81383">
    <property type="entry name" value="F-box domain"/>
    <property type="match status" value="1"/>
</dbReference>
<name>A0AAD8JHS5_9APIA</name>
<reference evidence="1" key="1">
    <citation type="submission" date="2023-02" db="EMBL/GenBank/DDBJ databases">
        <title>Genome of toxic invasive species Heracleum sosnowskyi carries increased number of genes despite the absence of recent whole-genome duplications.</title>
        <authorList>
            <person name="Schelkunov M."/>
            <person name="Shtratnikova V."/>
            <person name="Makarenko M."/>
            <person name="Klepikova A."/>
            <person name="Omelchenko D."/>
            <person name="Novikova G."/>
            <person name="Obukhova E."/>
            <person name="Bogdanov V."/>
            <person name="Penin A."/>
            <person name="Logacheva M."/>
        </authorList>
    </citation>
    <scope>NUCLEOTIDE SEQUENCE</scope>
    <source>
        <strain evidence="1">Hsosn_3</strain>
        <tissue evidence="1">Leaf</tissue>
    </source>
</reference>
<accession>A0AAD8JHS5</accession>
<dbReference type="AlphaFoldDB" id="A0AAD8JHS5"/>
<evidence type="ECO:0008006" key="3">
    <source>
        <dbReference type="Google" id="ProtNLM"/>
    </source>
</evidence>
<dbReference type="SUPFAM" id="SSF52047">
    <property type="entry name" value="RNI-like"/>
    <property type="match status" value="1"/>
</dbReference>
<protein>
    <recommendedName>
        <fullName evidence="3">F-box domain-containing protein</fullName>
    </recommendedName>
</protein>
<reference evidence="1" key="2">
    <citation type="submission" date="2023-05" db="EMBL/GenBank/DDBJ databases">
        <authorList>
            <person name="Schelkunov M.I."/>
        </authorList>
    </citation>
    <scope>NUCLEOTIDE SEQUENCE</scope>
    <source>
        <strain evidence="1">Hsosn_3</strain>
        <tissue evidence="1">Leaf</tissue>
    </source>
</reference>
<dbReference type="Proteomes" id="UP001237642">
    <property type="component" value="Unassembled WGS sequence"/>
</dbReference>